<evidence type="ECO:0000256" key="17">
    <source>
        <dbReference type="ARBA" id="ARBA00049902"/>
    </source>
</evidence>
<evidence type="ECO:0000256" key="11">
    <source>
        <dbReference type="ARBA" id="ARBA00022960"/>
    </source>
</evidence>
<gene>
    <name evidence="22" type="ORF">SAMN05444380_105137</name>
</gene>
<comment type="catalytic activity">
    <reaction evidence="16">
        <text>Preferential cleavage: (Ac)2-L-Lys-D-Ala-|-D-Ala. Also transpeptidation of peptidyl-alanyl moieties that are N-acyl substituents of D-alanine.</text>
        <dbReference type="EC" id="3.4.16.4"/>
    </reaction>
</comment>
<sequence length="787" mass="89143">MSRINHSKQKKDNSKKGSIRLSNWLLKAALKLFSAGVAFLAALLLLVYLGFFGPIPSKEELKRISNHTASEVYSADGEMIGKFFIENRRHIENKDISQHVIHALIATEDSRFFEHKGLDYISMGRVFLHSLLLGDRRQGGGSTISQQLAKNLYPRRSYKLLSILINKSREMFIAARLEEVYTKAEILNLYLNTVPFGENIYGIEVAANRFFSKSSAQLQPHEAATLIGMLAANTLYNPRLHPDKSLQRRNTVLDRMVAQEFLSNEEGQKYKEMPLGIKYRVLDHDDGPAPYFVEYIRRQADRILKEKFNDSINLYADGLKIFTTLDSRLQSFANEAVDQRMVRLQKEFDNHWKSRKPWEGRPEIYVSALKNAQRYKQMLKKGMSEDDIMKVMEKPINMVIMQDGQEKKVKMSPADSVAWAIQQLQVGFLAVDPVNGHVLAWVGGTNYKFFQYDHVLSKRQVGSTFKPFVYATALEEGYDPCDYISNERRVYKRYDDWSPANSDGNHDGYYSLQGALIHSVNTITAELTVDVGAHDVADLAHKAGIESALPDVPSLGLGTANLSLFEMVQAYTAFANYGNGTELQSLLRIEDANGRVLYEAQPVRMRDAAFEERTARLMVHMLQGVVERGTARSLKEVFGIKTQLAGKTGTTQNNADGWFIGFSPGLVAGAWVGADNPGIRFRSMALGQGAHTALPIFGRFMQRIEQSSFYRGIGRRSFYPLPDELISKTDCPDYSLEDPDQNFFERLFGGKDKKEEREATPGNQSEKDEKGKSLLEKMKDLFRKKDQ</sequence>
<evidence type="ECO:0000259" key="21">
    <source>
        <dbReference type="Pfam" id="PF00912"/>
    </source>
</evidence>
<keyword evidence="10" id="KW-0378">Hydrolase</keyword>
<evidence type="ECO:0000256" key="2">
    <source>
        <dbReference type="ARBA" id="ARBA00004752"/>
    </source>
</evidence>
<dbReference type="SUPFAM" id="SSF56601">
    <property type="entry name" value="beta-lactamase/transpeptidase-like"/>
    <property type="match status" value="1"/>
</dbReference>
<keyword evidence="9" id="KW-0808">Transferase</keyword>
<evidence type="ECO:0000256" key="7">
    <source>
        <dbReference type="ARBA" id="ARBA00022670"/>
    </source>
</evidence>
<comment type="subcellular location">
    <subcellularLocation>
        <location evidence="1">Cell membrane</location>
    </subcellularLocation>
</comment>
<dbReference type="GO" id="GO:0008955">
    <property type="term" value="F:peptidoglycan glycosyltransferase activity"/>
    <property type="evidence" value="ECO:0007669"/>
    <property type="project" value="UniProtKB-EC"/>
</dbReference>
<evidence type="ECO:0000256" key="8">
    <source>
        <dbReference type="ARBA" id="ARBA00022676"/>
    </source>
</evidence>
<keyword evidence="23" id="KW-1185">Reference proteome</keyword>
<dbReference type="GO" id="GO:0008658">
    <property type="term" value="F:penicillin binding"/>
    <property type="evidence" value="ECO:0007669"/>
    <property type="project" value="InterPro"/>
</dbReference>
<keyword evidence="19" id="KW-0812">Transmembrane</keyword>
<comment type="similarity">
    <text evidence="4">In the N-terminal section; belongs to the glycosyltransferase 51 family.</text>
</comment>
<dbReference type="GO" id="GO:0009252">
    <property type="term" value="P:peptidoglycan biosynthetic process"/>
    <property type="evidence" value="ECO:0007669"/>
    <property type="project" value="UniProtKB-KW"/>
</dbReference>
<evidence type="ECO:0000256" key="15">
    <source>
        <dbReference type="ARBA" id="ARBA00023316"/>
    </source>
</evidence>
<dbReference type="GO" id="GO:0008360">
    <property type="term" value="P:regulation of cell shape"/>
    <property type="evidence" value="ECO:0007669"/>
    <property type="project" value="UniProtKB-KW"/>
</dbReference>
<keyword evidence="19" id="KW-1133">Transmembrane helix</keyword>
<dbReference type="InterPro" id="IPR001264">
    <property type="entry name" value="Glyco_trans_51"/>
</dbReference>
<dbReference type="InterPro" id="IPR001460">
    <property type="entry name" value="PCN-bd_Tpept"/>
</dbReference>
<dbReference type="STRING" id="385682.SAMN05444380_105137"/>
<evidence type="ECO:0000256" key="6">
    <source>
        <dbReference type="ARBA" id="ARBA00022645"/>
    </source>
</evidence>
<feature type="domain" description="Glycosyl transferase family 51" evidence="21">
    <location>
        <begin position="77"/>
        <end position="256"/>
    </location>
</feature>
<comment type="pathway">
    <text evidence="2">Cell wall biogenesis; peptidoglycan biosynthesis.</text>
</comment>
<feature type="region of interest" description="Disordered" evidence="18">
    <location>
        <begin position="747"/>
        <end position="787"/>
    </location>
</feature>
<evidence type="ECO:0000256" key="16">
    <source>
        <dbReference type="ARBA" id="ARBA00034000"/>
    </source>
</evidence>
<dbReference type="RefSeq" id="WP_010526635.1">
    <property type="nucleotide sequence ID" value="NZ_AFSL01000014.1"/>
</dbReference>
<keyword evidence="14" id="KW-0511">Multifunctional enzyme</keyword>
<keyword evidence="8" id="KW-0328">Glycosyltransferase</keyword>
<evidence type="ECO:0000256" key="3">
    <source>
        <dbReference type="ARBA" id="ARBA00007090"/>
    </source>
</evidence>
<evidence type="ECO:0000256" key="10">
    <source>
        <dbReference type="ARBA" id="ARBA00022801"/>
    </source>
</evidence>
<dbReference type="InParanoid" id="A0A1I1X4P5"/>
<comment type="similarity">
    <text evidence="3">In the C-terminal section; belongs to the transpeptidase family.</text>
</comment>
<evidence type="ECO:0000256" key="12">
    <source>
        <dbReference type="ARBA" id="ARBA00022984"/>
    </source>
</evidence>
<name>A0A1I1X4P5_9BACT</name>
<dbReference type="PANTHER" id="PTHR32282">
    <property type="entry name" value="BINDING PROTEIN TRANSPEPTIDASE, PUTATIVE-RELATED"/>
    <property type="match status" value="1"/>
</dbReference>
<feature type="domain" description="Penicillin-binding protein transpeptidase" evidence="20">
    <location>
        <begin position="427"/>
        <end position="664"/>
    </location>
</feature>
<accession>A0A1I1X4P5</accession>
<evidence type="ECO:0000259" key="20">
    <source>
        <dbReference type="Pfam" id="PF00905"/>
    </source>
</evidence>
<dbReference type="eggNOG" id="COG5009">
    <property type="taxonomic scope" value="Bacteria"/>
</dbReference>
<dbReference type="FunCoup" id="A0A1I1X4P5">
    <property type="interactions" value="270"/>
</dbReference>
<dbReference type="Pfam" id="PF00905">
    <property type="entry name" value="Transpeptidase"/>
    <property type="match status" value="1"/>
</dbReference>
<dbReference type="Gene3D" id="3.40.710.10">
    <property type="entry name" value="DD-peptidase/beta-lactamase superfamily"/>
    <property type="match status" value="2"/>
</dbReference>
<dbReference type="InterPro" id="IPR050396">
    <property type="entry name" value="Glycosyltr_51/Transpeptidase"/>
</dbReference>
<keyword evidence="5" id="KW-1003">Cell membrane</keyword>
<dbReference type="GO" id="GO:0005886">
    <property type="term" value="C:plasma membrane"/>
    <property type="evidence" value="ECO:0007669"/>
    <property type="project" value="UniProtKB-SubCell"/>
</dbReference>
<dbReference type="InterPro" id="IPR012338">
    <property type="entry name" value="Beta-lactam/transpept-like"/>
</dbReference>
<evidence type="ECO:0000256" key="4">
    <source>
        <dbReference type="ARBA" id="ARBA00007739"/>
    </source>
</evidence>
<protein>
    <submittedName>
        <fullName evidence="22">Penicillin-binding protein 1A</fullName>
    </submittedName>
</protein>
<evidence type="ECO:0000256" key="9">
    <source>
        <dbReference type="ARBA" id="ARBA00022679"/>
    </source>
</evidence>
<feature type="compositionally biased region" description="Basic and acidic residues" evidence="18">
    <location>
        <begin position="748"/>
        <end position="787"/>
    </location>
</feature>
<keyword evidence="15" id="KW-0961">Cell wall biogenesis/degradation</keyword>
<dbReference type="GO" id="GO:0006508">
    <property type="term" value="P:proteolysis"/>
    <property type="evidence" value="ECO:0007669"/>
    <property type="project" value="UniProtKB-KW"/>
</dbReference>
<evidence type="ECO:0000313" key="23">
    <source>
        <dbReference type="Proteomes" id="UP000181976"/>
    </source>
</evidence>
<dbReference type="GO" id="GO:0030288">
    <property type="term" value="C:outer membrane-bounded periplasmic space"/>
    <property type="evidence" value="ECO:0007669"/>
    <property type="project" value="TreeGrafter"/>
</dbReference>
<dbReference type="Gene3D" id="1.10.3810.10">
    <property type="entry name" value="Biosynthetic peptidoglycan transglycosylase-like"/>
    <property type="match status" value="1"/>
</dbReference>
<evidence type="ECO:0000256" key="18">
    <source>
        <dbReference type="SAM" id="MobiDB-lite"/>
    </source>
</evidence>
<dbReference type="OrthoDB" id="9766909at2"/>
<feature type="transmembrane region" description="Helical" evidence="19">
    <location>
        <begin position="28"/>
        <end position="51"/>
    </location>
</feature>
<dbReference type="InterPro" id="IPR036950">
    <property type="entry name" value="PBP_transglycosylase"/>
</dbReference>
<dbReference type="Proteomes" id="UP000181976">
    <property type="component" value="Unassembled WGS sequence"/>
</dbReference>
<dbReference type="AlphaFoldDB" id="A0A1I1X4P5"/>
<evidence type="ECO:0000256" key="1">
    <source>
        <dbReference type="ARBA" id="ARBA00004236"/>
    </source>
</evidence>
<evidence type="ECO:0000313" key="22">
    <source>
        <dbReference type="EMBL" id="SFE02376.1"/>
    </source>
</evidence>
<reference evidence="22 23" key="1">
    <citation type="submission" date="2016-10" db="EMBL/GenBank/DDBJ databases">
        <authorList>
            <person name="de Groot N.N."/>
        </authorList>
    </citation>
    <scope>NUCLEOTIDE SEQUENCE [LARGE SCALE GENOMIC DNA]</scope>
    <source>
        <strain evidence="22 23">DSM 19012</strain>
    </source>
</reference>
<dbReference type="InterPro" id="IPR023346">
    <property type="entry name" value="Lysozyme-like_dom_sf"/>
</dbReference>
<dbReference type="GO" id="GO:0071555">
    <property type="term" value="P:cell wall organization"/>
    <property type="evidence" value="ECO:0007669"/>
    <property type="project" value="UniProtKB-KW"/>
</dbReference>
<evidence type="ECO:0000256" key="19">
    <source>
        <dbReference type="SAM" id="Phobius"/>
    </source>
</evidence>
<dbReference type="Pfam" id="PF00912">
    <property type="entry name" value="Transgly"/>
    <property type="match status" value="1"/>
</dbReference>
<keyword evidence="6" id="KW-0121">Carboxypeptidase</keyword>
<keyword evidence="11" id="KW-0133">Cell shape</keyword>
<evidence type="ECO:0000256" key="13">
    <source>
        <dbReference type="ARBA" id="ARBA00023136"/>
    </source>
</evidence>
<dbReference type="GO" id="GO:0009002">
    <property type="term" value="F:serine-type D-Ala-D-Ala carboxypeptidase activity"/>
    <property type="evidence" value="ECO:0007669"/>
    <property type="project" value="UniProtKB-EC"/>
</dbReference>
<evidence type="ECO:0000256" key="5">
    <source>
        <dbReference type="ARBA" id="ARBA00022475"/>
    </source>
</evidence>
<proteinExistence type="inferred from homology"/>
<dbReference type="SUPFAM" id="SSF53955">
    <property type="entry name" value="Lysozyme-like"/>
    <property type="match status" value="1"/>
</dbReference>
<keyword evidence="13 19" id="KW-0472">Membrane</keyword>
<keyword evidence="7" id="KW-0645">Protease</keyword>
<organism evidence="22 23">
    <name type="scientific">Thermophagus xiamenensis</name>
    <dbReference type="NCBI Taxonomy" id="385682"/>
    <lineage>
        <taxon>Bacteria</taxon>
        <taxon>Pseudomonadati</taxon>
        <taxon>Bacteroidota</taxon>
        <taxon>Bacteroidia</taxon>
        <taxon>Marinilabiliales</taxon>
        <taxon>Marinilabiliaceae</taxon>
        <taxon>Thermophagus</taxon>
    </lineage>
</organism>
<evidence type="ECO:0000256" key="14">
    <source>
        <dbReference type="ARBA" id="ARBA00023268"/>
    </source>
</evidence>
<comment type="catalytic activity">
    <reaction evidence="17">
        <text>[GlcNAc-(1-&gt;4)-Mur2Ac(oyl-L-Ala-gamma-D-Glu-L-Lys-D-Ala-D-Ala)](n)-di-trans,octa-cis-undecaprenyl diphosphate + beta-D-GlcNAc-(1-&gt;4)-Mur2Ac(oyl-L-Ala-gamma-D-Glu-L-Lys-D-Ala-D-Ala)-di-trans,octa-cis-undecaprenyl diphosphate = [GlcNAc-(1-&gt;4)-Mur2Ac(oyl-L-Ala-gamma-D-Glu-L-Lys-D-Ala-D-Ala)](n+1)-di-trans,octa-cis-undecaprenyl diphosphate + di-trans,octa-cis-undecaprenyl diphosphate + H(+)</text>
        <dbReference type="Rhea" id="RHEA:23708"/>
        <dbReference type="Rhea" id="RHEA-COMP:9602"/>
        <dbReference type="Rhea" id="RHEA-COMP:9603"/>
        <dbReference type="ChEBI" id="CHEBI:15378"/>
        <dbReference type="ChEBI" id="CHEBI:58405"/>
        <dbReference type="ChEBI" id="CHEBI:60033"/>
        <dbReference type="ChEBI" id="CHEBI:78435"/>
        <dbReference type="EC" id="2.4.99.28"/>
    </reaction>
</comment>
<dbReference type="EMBL" id="FONA01000005">
    <property type="protein sequence ID" value="SFE02376.1"/>
    <property type="molecule type" value="Genomic_DNA"/>
</dbReference>
<dbReference type="PANTHER" id="PTHR32282:SF11">
    <property type="entry name" value="PENICILLIN-BINDING PROTEIN 1B"/>
    <property type="match status" value="1"/>
</dbReference>
<keyword evidence="12" id="KW-0573">Peptidoglycan synthesis</keyword>